<dbReference type="CDD" id="cd07185">
    <property type="entry name" value="OmpA_C-like"/>
    <property type="match status" value="1"/>
</dbReference>
<evidence type="ECO:0000256" key="2">
    <source>
        <dbReference type="ARBA" id="ARBA00023136"/>
    </source>
</evidence>
<protein>
    <submittedName>
        <fullName evidence="7">OmpA family protein</fullName>
    </submittedName>
</protein>
<evidence type="ECO:0000313" key="8">
    <source>
        <dbReference type="Proteomes" id="UP001319200"/>
    </source>
</evidence>
<feature type="signal peptide" evidence="5">
    <location>
        <begin position="1"/>
        <end position="19"/>
    </location>
</feature>
<dbReference type="AlphaFoldDB" id="A0AAP2GI93"/>
<dbReference type="Pfam" id="PF00691">
    <property type="entry name" value="OmpA"/>
    <property type="match status" value="1"/>
</dbReference>
<dbReference type="Gene3D" id="3.30.1330.60">
    <property type="entry name" value="OmpA-like domain"/>
    <property type="match status" value="1"/>
</dbReference>
<evidence type="ECO:0000259" key="6">
    <source>
        <dbReference type="PROSITE" id="PS51123"/>
    </source>
</evidence>
<keyword evidence="2 4" id="KW-0472">Membrane</keyword>
<evidence type="ECO:0000313" key="7">
    <source>
        <dbReference type="EMBL" id="MBT1696921.1"/>
    </source>
</evidence>
<keyword evidence="8" id="KW-1185">Reference proteome</keyword>
<organism evidence="7 8">
    <name type="scientific">Chryseosolibacter histidini</name>
    <dbReference type="NCBI Taxonomy" id="2782349"/>
    <lineage>
        <taxon>Bacteria</taxon>
        <taxon>Pseudomonadati</taxon>
        <taxon>Bacteroidota</taxon>
        <taxon>Cytophagia</taxon>
        <taxon>Cytophagales</taxon>
        <taxon>Chryseotaleaceae</taxon>
        <taxon>Chryseosolibacter</taxon>
    </lineage>
</organism>
<evidence type="ECO:0000256" key="3">
    <source>
        <dbReference type="ARBA" id="ARBA00023237"/>
    </source>
</evidence>
<name>A0AAP2GI93_9BACT</name>
<dbReference type="PANTHER" id="PTHR30329:SF21">
    <property type="entry name" value="LIPOPROTEIN YIAD-RELATED"/>
    <property type="match status" value="1"/>
</dbReference>
<keyword evidence="5" id="KW-0732">Signal</keyword>
<feature type="chain" id="PRO_5042899884" evidence="5">
    <location>
        <begin position="20"/>
        <end position="225"/>
    </location>
</feature>
<dbReference type="InterPro" id="IPR006664">
    <property type="entry name" value="OMP_bac"/>
</dbReference>
<dbReference type="PANTHER" id="PTHR30329">
    <property type="entry name" value="STATOR ELEMENT OF FLAGELLAR MOTOR COMPLEX"/>
    <property type="match status" value="1"/>
</dbReference>
<dbReference type="EMBL" id="JAHESF010000006">
    <property type="protein sequence ID" value="MBT1696921.1"/>
    <property type="molecule type" value="Genomic_DNA"/>
</dbReference>
<evidence type="ECO:0000256" key="1">
    <source>
        <dbReference type="ARBA" id="ARBA00004442"/>
    </source>
</evidence>
<reference evidence="7 8" key="1">
    <citation type="submission" date="2021-05" db="EMBL/GenBank/DDBJ databases">
        <title>A Polyphasic approach of four new species of the genus Ohtaekwangia: Ohtaekwangia histidinii sp. nov., Ohtaekwangia cretensis sp. nov., Ohtaekwangia indiensis sp. nov., Ohtaekwangia reichenbachii sp. nov. from diverse environment.</title>
        <authorList>
            <person name="Octaviana S."/>
        </authorList>
    </citation>
    <scope>NUCLEOTIDE SEQUENCE [LARGE SCALE GENOMIC DNA]</scope>
    <source>
        <strain evidence="7 8">PWU4</strain>
    </source>
</reference>
<dbReference type="InterPro" id="IPR006665">
    <property type="entry name" value="OmpA-like"/>
</dbReference>
<evidence type="ECO:0000256" key="4">
    <source>
        <dbReference type="PROSITE-ProRule" id="PRU00473"/>
    </source>
</evidence>
<dbReference type="PROSITE" id="PS51123">
    <property type="entry name" value="OMPA_2"/>
    <property type="match status" value="1"/>
</dbReference>
<dbReference type="RefSeq" id="WP_254162479.1">
    <property type="nucleotide sequence ID" value="NZ_JAHESF010000006.1"/>
</dbReference>
<dbReference type="InterPro" id="IPR050330">
    <property type="entry name" value="Bact_OuterMem_StrucFunc"/>
</dbReference>
<gene>
    <name evidence="7" type="ORF">KK083_08560</name>
</gene>
<sequence>MKCLCLMSAAMLLIPAVCAAQEDIESMVAQGKVTDAKTNKGVKASIHYSSIPTGSINGKFNDSTYSFEIFGTARYQITAEAKGYNPRTVIVDPEDISEGHRIQRDIRLTPAGETIRLNHLIFPQGKSVIAESSYDELDEIAQMMMENERIMIQLEGHTDSQGNAKGNMKLSQKRVEAVKNYLVSKGVSKNRIKTKAFGGTQPLGNEMTDEDRARNRRVEMRILKD</sequence>
<comment type="caution">
    <text evidence="7">The sequence shown here is derived from an EMBL/GenBank/DDBJ whole genome shotgun (WGS) entry which is preliminary data.</text>
</comment>
<dbReference type="GO" id="GO:0009279">
    <property type="term" value="C:cell outer membrane"/>
    <property type="evidence" value="ECO:0007669"/>
    <property type="project" value="UniProtKB-SubCell"/>
</dbReference>
<feature type="domain" description="OmpA-like" evidence="6">
    <location>
        <begin position="111"/>
        <end position="225"/>
    </location>
</feature>
<proteinExistence type="predicted"/>
<evidence type="ECO:0000256" key="5">
    <source>
        <dbReference type="SAM" id="SignalP"/>
    </source>
</evidence>
<dbReference type="Gene3D" id="2.60.40.1120">
    <property type="entry name" value="Carboxypeptidase-like, regulatory domain"/>
    <property type="match status" value="1"/>
</dbReference>
<keyword evidence="3" id="KW-0998">Cell outer membrane</keyword>
<comment type="subcellular location">
    <subcellularLocation>
        <location evidence="1">Cell outer membrane</location>
    </subcellularLocation>
</comment>
<dbReference type="SUPFAM" id="SSF103088">
    <property type="entry name" value="OmpA-like"/>
    <property type="match status" value="1"/>
</dbReference>
<dbReference type="PRINTS" id="PR01021">
    <property type="entry name" value="OMPADOMAIN"/>
</dbReference>
<dbReference type="InterPro" id="IPR036737">
    <property type="entry name" value="OmpA-like_sf"/>
</dbReference>
<dbReference type="Proteomes" id="UP001319200">
    <property type="component" value="Unassembled WGS sequence"/>
</dbReference>
<accession>A0AAP2GI93</accession>